<dbReference type="EMBL" id="JACEGD010000004">
    <property type="protein sequence ID" value="MBH5385681.1"/>
    <property type="molecule type" value="Genomic_DNA"/>
</dbReference>
<name>A0ABS0NXG7_9BRAD</name>
<gene>
    <name evidence="2" type="ORF">H1B27_05215</name>
</gene>
<feature type="compositionally biased region" description="Polar residues" evidence="1">
    <location>
        <begin position="106"/>
        <end position="115"/>
    </location>
</feature>
<organism evidence="2 3">
    <name type="scientific">Bradyrhizobium diversitatis</name>
    <dbReference type="NCBI Taxonomy" id="2755406"/>
    <lineage>
        <taxon>Bacteria</taxon>
        <taxon>Pseudomonadati</taxon>
        <taxon>Pseudomonadota</taxon>
        <taxon>Alphaproteobacteria</taxon>
        <taxon>Hyphomicrobiales</taxon>
        <taxon>Nitrobacteraceae</taxon>
        <taxon>Bradyrhizobium</taxon>
    </lineage>
</organism>
<accession>A0ABS0NXG7</accession>
<feature type="region of interest" description="Disordered" evidence="1">
    <location>
        <begin position="100"/>
        <end position="121"/>
    </location>
</feature>
<dbReference type="Proteomes" id="UP001194539">
    <property type="component" value="Unassembled WGS sequence"/>
</dbReference>
<sequence length="134" mass="13932">MRRTTFLGLGLVCVGLWAQDSARGQAPVAPPVSLAPIASPPPSKAKNSRPKRDPALATPGTDTSTPVIGALPLSPNPAADYDGFTVGSEDRDALSLVAPPARSRAAKNSSAGQESLDQDDEALRRKLTICKNCK</sequence>
<evidence type="ECO:0000313" key="2">
    <source>
        <dbReference type="EMBL" id="MBH5385681.1"/>
    </source>
</evidence>
<proteinExistence type="predicted"/>
<protein>
    <submittedName>
        <fullName evidence="2">Uncharacterized protein</fullName>
    </submittedName>
</protein>
<keyword evidence="3" id="KW-1185">Reference proteome</keyword>
<comment type="caution">
    <text evidence="2">The sequence shown here is derived from an EMBL/GenBank/DDBJ whole genome shotgun (WGS) entry which is preliminary data.</text>
</comment>
<reference evidence="2 3" key="1">
    <citation type="submission" date="2020-07" db="EMBL/GenBank/DDBJ databases">
        <title>Bradyrhizobium diversity isolated from nodules of indigenous legumes of Western Australia.</title>
        <authorList>
            <person name="Klepa M.S."/>
        </authorList>
    </citation>
    <scope>NUCLEOTIDE SEQUENCE [LARGE SCALE GENOMIC DNA]</scope>
    <source>
        <strain evidence="2 3">CNPSo 4019</strain>
    </source>
</reference>
<evidence type="ECO:0000313" key="3">
    <source>
        <dbReference type="Proteomes" id="UP001194539"/>
    </source>
</evidence>
<feature type="region of interest" description="Disordered" evidence="1">
    <location>
        <begin position="24"/>
        <end position="74"/>
    </location>
</feature>
<evidence type="ECO:0000256" key="1">
    <source>
        <dbReference type="SAM" id="MobiDB-lite"/>
    </source>
</evidence>